<accession>A0A8J7KII1</accession>
<sequence length="33" mass="3964">MAEVELRRMRDEPADSPRFGEQFLWTALFRHDG</sequence>
<evidence type="ECO:0000313" key="2">
    <source>
        <dbReference type="Proteomes" id="UP000622552"/>
    </source>
</evidence>
<dbReference type="AlphaFoldDB" id="A0A8J7KII1"/>
<dbReference type="Proteomes" id="UP000622552">
    <property type="component" value="Unassembled WGS sequence"/>
</dbReference>
<dbReference type="EMBL" id="JADOUF010000001">
    <property type="protein sequence ID" value="MBG6134016.1"/>
    <property type="molecule type" value="Genomic_DNA"/>
</dbReference>
<organism evidence="1 2">
    <name type="scientific">Longispora fulva</name>
    <dbReference type="NCBI Taxonomy" id="619741"/>
    <lineage>
        <taxon>Bacteria</taxon>
        <taxon>Bacillati</taxon>
        <taxon>Actinomycetota</taxon>
        <taxon>Actinomycetes</taxon>
        <taxon>Micromonosporales</taxon>
        <taxon>Micromonosporaceae</taxon>
        <taxon>Longispora</taxon>
    </lineage>
</organism>
<evidence type="ECO:0000313" key="1">
    <source>
        <dbReference type="EMBL" id="MBG6134016.1"/>
    </source>
</evidence>
<comment type="caution">
    <text evidence="1">The sequence shown here is derived from an EMBL/GenBank/DDBJ whole genome shotgun (WGS) entry which is preliminary data.</text>
</comment>
<gene>
    <name evidence="1" type="ORF">IW245_000210</name>
</gene>
<proteinExistence type="predicted"/>
<keyword evidence="2" id="KW-1185">Reference proteome</keyword>
<reference evidence="1" key="1">
    <citation type="submission" date="2020-11" db="EMBL/GenBank/DDBJ databases">
        <title>Sequencing the genomes of 1000 actinobacteria strains.</title>
        <authorList>
            <person name="Klenk H.-P."/>
        </authorList>
    </citation>
    <scope>NUCLEOTIDE SEQUENCE</scope>
    <source>
        <strain evidence="1">DSM 45356</strain>
    </source>
</reference>
<protein>
    <submittedName>
        <fullName evidence="1">Uncharacterized protein</fullName>
    </submittedName>
</protein>
<name>A0A8J7KII1_9ACTN</name>